<keyword evidence="5" id="KW-0804">Transcription</keyword>
<dbReference type="SMART" id="SM00448">
    <property type="entry name" value="REC"/>
    <property type="match status" value="1"/>
</dbReference>
<dbReference type="GO" id="GO:0000976">
    <property type="term" value="F:transcription cis-regulatory region binding"/>
    <property type="evidence" value="ECO:0007669"/>
    <property type="project" value="TreeGrafter"/>
</dbReference>
<dbReference type="PANTHER" id="PTHR48111">
    <property type="entry name" value="REGULATOR OF RPOS"/>
    <property type="match status" value="1"/>
</dbReference>
<evidence type="ECO:0000256" key="5">
    <source>
        <dbReference type="ARBA" id="ARBA00023163"/>
    </source>
</evidence>
<keyword evidence="1 6" id="KW-0597">Phosphoprotein</keyword>
<protein>
    <submittedName>
        <fullName evidence="8">Response regulator receiver domain-containing protein</fullName>
    </submittedName>
</protein>
<dbReference type="GO" id="GO:0006355">
    <property type="term" value="P:regulation of DNA-templated transcription"/>
    <property type="evidence" value="ECO:0007669"/>
    <property type="project" value="TreeGrafter"/>
</dbReference>
<keyword evidence="4" id="KW-0238">DNA-binding</keyword>
<feature type="modified residue" description="4-aspartylphosphate" evidence="6">
    <location>
        <position position="53"/>
    </location>
</feature>
<dbReference type="InterPro" id="IPR001789">
    <property type="entry name" value="Sig_transdc_resp-reg_receiver"/>
</dbReference>
<evidence type="ECO:0000256" key="2">
    <source>
        <dbReference type="ARBA" id="ARBA00023012"/>
    </source>
</evidence>
<dbReference type="FunFam" id="3.40.50.2300:FF:000001">
    <property type="entry name" value="DNA-binding response regulator PhoB"/>
    <property type="match status" value="1"/>
</dbReference>
<comment type="caution">
    <text evidence="8">The sequence shown here is derived from an EMBL/GenBank/DDBJ whole genome shotgun (WGS) entry which is preliminary data.</text>
</comment>
<evidence type="ECO:0000256" key="6">
    <source>
        <dbReference type="PROSITE-ProRule" id="PRU00169"/>
    </source>
</evidence>
<dbReference type="GO" id="GO:0005829">
    <property type="term" value="C:cytosol"/>
    <property type="evidence" value="ECO:0007669"/>
    <property type="project" value="TreeGrafter"/>
</dbReference>
<evidence type="ECO:0000256" key="4">
    <source>
        <dbReference type="ARBA" id="ARBA00023125"/>
    </source>
</evidence>
<dbReference type="GO" id="GO:0032993">
    <property type="term" value="C:protein-DNA complex"/>
    <property type="evidence" value="ECO:0007669"/>
    <property type="project" value="TreeGrafter"/>
</dbReference>
<keyword evidence="3" id="KW-0805">Transcription regulation</keyword>
<sequence>MNETILVVEDEPAISKIVKLYLQREGFTVYTAADGEQALAMEEEYRPTLLILDVMLPKLSGWEICQHIQRPVSIIFLTADCNESDKLTAFSLGADDYITKPFSPRELVARVKAVLRASNRPSQ</sequence>
<dbReference type="PROSITE" id="PS50110">
    <property type="entry name" value="RESPONSE_REGULATORY"/>
    <property type="match status" value="1"/>
</dbReference>
<name>A0A4R1PYL9_9FIRM</name>
<proteinExistence type="predicted"/>
<dbReference type="InterPro" id="IPR011006">
    <property type="entry name" value="CheY-like_superfamily"/>
</dbReference>
<dbReference type="Proteomes" id="UP000295063">
    <property type="component" value="Unassembled WGS sequence"/>
</dbReference>
<dbReference type="Gene3D" id="3.40.50.2300">
    <property type="match status" value="1"/>
</dbReference>
<accession>A0A4R1PYL9</accession>
<dbReference type="OrthoDB" id="25887at2"/>
<dbReference type="RefSeq" id="WP_132079390.1">
    <property type="nucleotide sequence ID" value="NZ_DAIMLW010000137.1"/>
</dbReference>
<organism evidence="8 9">
    <name type="scientific">Anaerospora hongkongensis</name>
    <dbReference type="NCBI Taxonomy" id="244830"/>
    <lineage>
        <taxon>Bacteria</taxon>
        <taxon>Bacillati</taxon>
        <taxon>Bacillota</taxon>
        <taxon>Negativicutes</taxon>
        <taxon>Selenomonadales</taxon>
        <taxon>Sporomusaceae</taxon>
        <taxon>Anaerospora</taxon>
    </lineage>
</organism>
<feature type="domain" description="Response regulatory" evidence="7">
    <location>
        <begin position="4"/>
        <end position="115"/>
    </location>
</feature>
<evidence type="ECO:0000259" key="7">
    <source>
        <dbReference type="PROSITE" id="PS50110"/>
    </source>
</evidence>
<dbReference type="EMBL" id="SLUI01000006">
    <property type="protein sequence ID" value="TCL37207.1"/>
    <property type="molecule type" value="Genomic_DNA"/>
</dbReference>
<dbReference type="AlphaFoldDB" id="A0A4R1PYL9"/>
<reference evidence="8 9" key="1">
    <citation type="submission" date="2019-03" db="EMBL/GenBank/DDBJ databases">
        <title>Genomic Encyclopedia of Type Strains, Phase IV (KMG-IV): sequencing the most valuable type-strain genomes for metagenomic binning, comparative biology and taxonomic classification.</title>
        <authorList>
            <person name="Goeker M."/>
        </authorList>
    </citation>
    <scope>NUCLEOTIDE SEQUENCE [LARGE SCALE GENOMIC DNA]</scope>
    <source>
        <strain evidence="8 9">DSM 15969</strain>
    </source>
</reference>
<dbReference type="InterPro" id="IPR039420">
    <property type="entry name" value="WalR-like"/>
</dbReference>
<evidence type="ECO:0000313" key="8">
    <source>
        <dbReference type="EMBL" id="TCL37207.1"/>
    </source>
</evidence>
<dbReference type="PANTHER" id="PTHR48111:SF73">
    <property type="entry name" value="ALKALINE PHOSPHATASE SYNTHESIS TRANSCRIPTIONAL REGULATORY PROTEIN PHOP"/>
    <property type="match status" value="1"/>
</dbReference>
<evidence type="ECO:0000256" key="3">
    <source>
        <dbReference type="ARBA" id="ARBA00023015"/>
    </source>
</evidence>
<dbReference type="Pfam" id="PF00072">
    <property type="entry name" value="Response_reg"/>
    <property type="match status" value="1"/>
</dbReference>
<keyword evidence="9" id="KW-1185">Reference proteome</keyword>
<dbReference type="GO" id="GO:0000156">
    <property type="term" value="F:phosphorelay response regulator activity"/>
    <property type="evidence" value="ECO:0007669"/>
    <property type="project" value="TreeGrafter"/>
</dbReference>
<dbReference type="SUPFAM" id="SSF52172">
    <property type="entry name" value="CheY-like"/>
    <property type="match status" value="1"/>
</dbReference>
<evidence type="ECO:0000256" key="1">
    <source>
        <dbReference type="ARBA" id="ARBA00022553"/>
    </source>
</evidence>
<evidence type="ECO:0000313" key="9">
    <source>
        <dbReference type="Proteomes" id="UP000295063"/>
    </source>
</evidence>
<keyword evidence="2" id="KW-0902">Two-component regulatory system</keyword>
<gene>
    <name evidence="8" type="ORF">EV210_10673</name>
</gene>